<keyword evidence="4" id="KW-1185">Reference proteome</keyword>
<proteinExistence type="inferred from homology"/>
<evidence type="ECO:0000256" key="1">
    <source>
        <dbReference type="ARBA" id="ARBA00008791"/>
    </source>
</evidence>
<evidence type="ECO:0000313" key="4">
    <source>
        <dbReference type="Proteomes" id="UP000199462"/>
    </source>
</evidence>
<sequence>MKHILIPTDFSNNSWNAVEYAVQLYKGESCIFFILHIDELSKSYVKGNSFMALTKPNPSTTKDKLNHFFEQIGSLPANILHQFIALEEYGNFIDIVKKIVQEKKIDLIALGTKNVSRFKASVFGNNAGNVITKVPCNVLIIPEETALKTPNKIAFPTDFNLFYSYPILNSLTEILEISKANLEVVHVSQSQPKFTNAQVNNKEYLDDYLNELFFGSHSFQSILGANIRDSIINYISSNKIDMLILVAKNLNLFQQLFFNNSIQQLSYHTSVPLMVIHE</sequence>
<dbReference type="AlphaFoldDB" id="A0A1I6JWU2"/>
<dbReference type="PANTHER" id="PTHR46268">
    <property type="entry name" value="STRESS RESPONSE PROTEIN NHAX"/>
    <property type="match status" value="1"/>
</dbReference>
<dbReference type="CDD" id="cd00293">
    <property type="entry name" value="USP-like"/>
    <property type="match status" value="1"/>
</dbReference>
<dbReference type="Gene3D" id="3.40.50.12370">
    <property type="match status" value="1"/>
</dbReference>
<dbReference type="Proteomes" id="UP000199462">
    <property type="component" value="Unassembled WGS sequence"/>
</dbReference>
<organism evidence="3 4">
    <name type="scientific">Maribacter stanieri</name>
    <dbReference type="NCBI Taxonomy" id="440514"/>
    <lineage>
        <taxon>Bacteria</taxon>
        <taxon>Pseudomonadati</taxon>
        <taxon>Bacteroidota</taxon>
        <taxon>Flavobacteriia</taxon>
        <taxon>Flavobacteriales</taxon>
        <taxon>Flavobacteriaceae</taxon>
        <taxon>Maribacter</taxon>
    </lineage>
</organism>
<evidence type="ECO:0000313" key="3">
    <source>
        <dbReference type="EMBL" id="SFR83455.1"/>
    </source>
</evidence>
<dbReference type="InterPro" id="IPR006015">
    <property type="entry name" value="Universal_stress_UspA"/>
</dbReference>
<reference evidence="4" key="1">
    <citation type="submission" date="2016-10" db="EMBL/GenBank/DDBJ databases">
        <authorList>
            <person name="Varghese N."/>
            <person name="Submissions S."/>
        </authorList>
    </citation>
    <scope>NUCLEOTIDE SEQUENCE [LARGE SCALE GENOMIC DNA]</scope>
    <source>
        <strain evidence="4">DSM 19891</strain>
    </source>
</reference>
<protein>
    <submittedName>
        <fullName evidence="3">Nucleotide-binding universal stress protein, UspA family</fullName>
    </submittedName>
</protein>
<dbReference type="EMBL" id="FOYX01000003">
    <property type="protein sequence ID" value="SFR83455.1"/>
    <property type="molecule type" value="Genomic_DNA"/>
</dbReference>
<dbReference type="STRING" id="440514.SAMN04488010_3166"/>
<name>A0A1I6JWU2_9FLAO</name>
<feature type="domain" description="UspA" evidence="2">
    <location>
        <begin position="1"/>
        <end position="142"/>
    </location>
</feature>
<dbReference type="PRINTS" id="PR01438">
    <property type="entry name" value="UNVRSLSTRESS"/>
</dbReference>
<comment type="similarity">
    <text evidence="1">Belongs to the universal stress protein A family.</text>
</comment>
<accession>A0A1I6JWU2</accession>
<evidence type="ECO:0000259" key="2">
    <source>
        <dbReference type="Pfam" id="PF00582"/>
    </source>
</evidence>
<dbReference type="InterPro" id="IPR006016">
    <property type="entry name" value="UspA"/>
</dbReference>
<dbReference type="RefSeq" id="WP_091904322.1">
    <property type="nucleotide sequence ID" value="NZ_FOYX01000003.1"/>
</dbReference>
<dbReference type="PANTHER" id="PTHR46268:SF22">
    <property type="entry name" value="SENSOR PROTEIN KDPD-RELATED"/>
    <property type="match status" value="1"/>
</dbReference>
<dbReference type="SUPFAM" id="SSF52402">
    <property type="entry name" value="Adenine nucleotide alpha hydrolases-like"/>
    <property type="match status" value="2"/>
</dbReference>
<dbReference type="Pfam" id="PF00582">
    <property type="entry name" value="Usp"/>
    <property type="match status" value="1"/>
</dbReference>
<gene>
    <name evidence="3" type="ORF">SAMN04488010_3166</name>
</gene>